<evidence type="ECO:0000313" key="2">
    <source>
        <dbReference type="EMBL" id="RMI32667.1"/>
    </source>
</evidence>
<name>A0A3M2L4U3_9NOCA</name>
<sequence>MTDKELEVPRWTELAAWATVGCTIPSCIWRVTAGFGVDVGFTGELGRLYHGPTFVTYVWILTLVSQSAALLTLGLVRPWGEWVPAWIPVLGSRRIHPLVAIVPAALGGLAVTTLSAAVALSPRSPLTDPDFPHGTAGVVMGLCYAPLLAWGPLVIAVTAAYARRRYARP</sequence>
<protein>
    <submittedName>
        <fullName evidence="2">Uncharacterized protein</fullName>
    </submittedName>
</protein>
<keyword evidence="1" id="KW-1133">Transmembrane helix</keyword>
<keyword evidence="1" id="KW-0812">Transmembrane</keyword>
<keyword evidence="1" id="KW-0472">Membrane</keyword>
<feature type="transmembrane region" description="Helical" evidence="1">
    <location>
        <begin position="138"/>
        <end position="162"/>
    </location>
</feature>
<keyword evidence="3" id="KW-1185">Reference proteome</keyword>
<accession>A0A3M2L4U3</accession>
<evidence type="ECO:0000313" key="3">
    <source>
        <dbReference type="Proteomes" id="UP000279275"/>
    </source>
</evidence>
<dbReference type="RefSeq" id="WP_122188051.1">
    <property type="nucleotide sequence ID" value="NZ_RFFH01000004.1"/>
</dbReference>
<dbReference type="Proteomes" id="UP000279275">
    <property type="component" value="Unassembled WGS sequence"/>
</dbReference>
<evidence type="ECO:0000256" key="1">
    <source>
        <dbReference type="SAM" id="Phobius"/>
    </source>
</evidence>
<feature type="transmembrane region" description="Helical" evidence="1">
    <location>
        <begin position="97"/>
        <end position="118"/>
    </location>
</feature>
<dbReference type="OrthoDB" id="2717873at2"/>
<feature type="transmembrane region" description="Helical" evidence="1">
    <location>
        <begin position="54"/>
        <end position="76"/>
    </location>
</feature>
<proteinExistence type="predicted"/>
<organism evidence="2 3">
    <name type="scientific">Nocardia stercoris</name>
    <dbReference type="NCBI Taxonomy" id="2483361"/>
    <lineage>
        <taxon>Bacteria</taxon>
        <taxon>Bacillati</taxon>
        <taxon>Actinomycetota</taxon>
        <taxon>Actinomycetes</taxon>
        <taxon>Mycobacteriales</taxon>
        <taxon>Nocardiaceae</taxon>
        <taxon>Nocardia</taxon>
    </lineage>
</organism>
<dbReference type="EMBL" id="RFFH01000004">
    <property type="protein sequence ID" value="RMI32667.1"/>
    <property type="molecule type" value="Genomic_DNA"/>
</dbReference>
<gene>
    <name evidence="2" type="ORF">EBN03_11910</name>
</gene>
<reference evidence="2 3" key="1">
    <citation type="submission" date="2018-10" db="EMBL/GenBank/DDBJ databases">
        <title>Isolation from cow dung.</title>
        <authorList>
            <person name="Ling L."/>
        </authorList>
    </citation>
    <scope>NUCLEOTIDE SEQUENCE [LARGE SCALE GENOMIC DNA]</scope>
    <source>
        <strain evidence="2 3">NEAU-LL90</strain>
    </source>
</reference>
<comment type="caution">
    <text evidence="2">The sequence shown here is derived from an EMBL/GenBank/DDBJ whole genome shotgun (WGS) entry which is preliminary data.</text>
</comment>
<dbReference type="AlphaFoldDB" id="A0A3M2L4U3"/>